<name>A0A9W3DJA2_RAPSA</name>
<keyword evidence="1" id="KW-1185">Reference proteome</keyword>
<reference evidence="1" key="1">
    <citation type="journal article" date="2019" name="Database">
        <title>The radish genome database (RadishGD): an integrated information resource for radish genomics.</title>
        <authorList>
            <person name="Yu H.J."/>
            <person name="Baek S."/>
            <person name="Lee Y.J."/>
            <person name="Cho A."/>
            <person name="Mun J.H."/>
        </authorList>
    </citation>
    <scope>NUCLEOTIDE SEQUENCE [LARGE SCALE GENOMIC DNA]</scope>
    <source>
        <strain evidence="1">cv. WK10039</strain>
    </source>
</reference>
<evidence type="ECO:0000313" key="1">
    <source>
        <dbReference type="Proteomes" id="UP000504610"/>
    </source>
</evidence>
<dbReference type="GO" id="GO:1990837">
    <property type="term" value="F:sequence-specific double-stranded DNA binding"/>
    <property type="evidence" value="ECO:0007669"/>
    <property type="project" value="TreeGrafter"/>
</dbReference>
<dbReference type="GO" id="GO:0005634">
    <property type="term" value="C:nucleus"/>
    <property type="evidence" value="ECO:0007669"/>
    <property type="project" value="TreeGrafter"/>
</dbReference>
<dbReference type="GeneID" id="130510844"/>
<dbReference type="InterPro" id="IPR053031">
    <property type="entry name" value="Cuticle_assoc_protein"/>
</dbReference>
<dbReference type="RefSeq" id="XP_056863503.1">
    <property type="nucleotide sequence ID" value="XM_057007523.1"/>
</dbReference>
<dbReference type="AlphaFoldDB" id="A0A9W3DJA2"/>
<accession>A0A9W3DJA2</accession>
<sequence>MCLYNYCQKEYSFLTTSGTTNLKKHLEICKNHQMWLTSKKEKQKSIGDDGKLKTCKLSETVFREATNEMILLRQLLLAFVDSVACKHFCKKAMLYTPHSRRTSSKDIVKMYVEKKEALKRCSYAISNVCPSLLIYGFPKQQVLVTW</sequence>
<protein>
    <submittedName>
        <fullName evidence="2">Uncharacterized protein LOC130510844 isoform X2</fullName>
    </submittedName>
</protein>
<dbReference type="PANTHER" id="PTHR34396:SF27">
    <property type="entry name" value="OS08G0208700 PROTEIN"/>
    <property type="match status" value="1"/>
</dbReference>
<evidence type="ECO:0000313" key="2">
    <source>
        <dbReference type="RefSeq" id="XP_056863503.1"/>
    </source>
</evidence>
<organism evidence="1 2">
    <name type="scientific">Raphanus sativus</name>
    <name type="common">Radish</name>
    <name type="synonym">Raphanus raphanistrum var. sativus</name>
    <dbReference type="NCBI Taxonomy" id="3726"/>
    <lineage>
        <taxon>Eukaryota</taxon>
        <taxon>Viridiplantae</taxon>
        <taxon>Streptophyta</taxon>
        <taxon>Embryophyta</taxon>
        <taxon>Tracheophyta</taxon>
        <taxon>Spermatophyta</taxon>
        <taxon>Magnoliopsida</taxon>
        <taxon>eudicotyledons</taxon>
        <taxon>Gunneridae</taxon>
        <taxon>Pentapetalae</taxon>
        <taxon>rosids</taxon>
        <taxon>malvids</taxon>
        <taxon>Brassicales</taxon>
        <taxon>Brassicaceae</taxon>
        <taxon>Brassiceae</taxon>
        <taxon>Raphanus</taxon>
    </lineage>
</organism>
<reference evidence="2" key="2">
    <citation type="submission" date="2025-08" db="UniProtKB">
        <authorList>
            <consortium name="RefSeq"/>
        </authorList>
    </citation>
    <scope>IDENTIFICATION</scope>
    <source>
        <tissue evidence="2">Leaf</tissue>
    </source>
</reference>
<dbReference type="Proteomes" id="UP000504610">
    <property type="component" value="Chromosome 4"/>
</dbReference>
<dbReference type="PANTHER" id="PTHR34396">
    <property type="entry name" value="OS03G0264950 PROTEIN-RELATED"/>
    <property type="match status" value="1"/>
</dbReference>
<dbReference type="GO" id="GO:0006357">
    <property type="term" value="P:regulation of transcription by RNA polymerase II"/>
    <property type="evidence" value="ECO:0007669"/>
    <property type="project" value="TreeGrafter"/>
</dbReference>
<gene>
    <name evidence="2" type="primary">LOC130510844</name>
</gene>
<proteinExistence type="predicted"/>